<protein>
    <submittedName>
        <fullName evidence="12">NUP62</fullName>
    </submittedName>
</protein>
<evidence type="ECO:0000259" key="11">
    <source>
        <dbReference type="Pfam" id="PF05064"/>
    </source>
</evidence>
<feature type="compositionally biased region" description="Gly residues" evidence="10">
    <location>
        <begin position="161"/>
        <end position="171"/>
    </location>
</feature>
<feature type="compositionally biased region" description="Low complexity" evidence="10">
    <location>
        <begin position="172"/>
        <end position="183"/>
    </location>
</feature>
<feature type="region of interest" description="Disordered" evidence="10">
    <location>
        <begin position="27"/>
        <end position="46"/>
    </location>
</feature>
<feature type="domain" description="Nucleoporin NSP1-like C-terminal" evidence="11">
    <location>
        <begin position="449"/>
        <end position="555"/>
    </location>
</feature>
<organism evidence="12 13">
    <name type="scientific">Mytilus edulis</name>
    <name type="common">Blue mussel</name>
    <dbReference type="NCBI Taxonomy" id="6550"/>
    <lineage>
        <taxon>Eukaryota</taxon>
        <taxon>Metazoa</taxon>
        <taxon>Spiralia</taxon>
        <taxon>Lophotrochozoa</taxon>
        <taxon>Mollusca</taxon>
        <taxon>Bivalvia</taxon>
        <taxon>Autobranchia</taxon>
        <taxon>Pteriomorphia</taxon>
        <taxon>Mytilida</taxon>
        <taxon>Mytiloidea</taxon>
        <taxon>Mytilidae</taxon>
        <taxon>Mytilinae</taxon>
        <taxon>Mytilus</taxon>
    </lineage>
</organism>
<keyword evidence="13" id="KW-1185">Reference proteome</keyword>
<sequence length="651" mass="67862">MDESIRSQDFSKAAEIKESIKGLDEERDKVLKDNEPQTEEVKSEKASQIDVECVRVTSLKVMIDLLHMHGTEAIKHAGKKPTEEQLNTSCDLYEEPTDNSEQASKLVAFLTAFLDSQKRCHQIVKMFGGNNPPTGTTSFSSTTKPSGFSFGSPVVSSTPGAPGGGGGGFSFGGAPQPTPSSGTPGFGFGGTTAPAPTSVPPPGYSFGGATQATAGFSAGGTTTQPAAGFSLGGATTQPAAGFSLGGATTQPTAGFSLGGATSQPSAGFSLGGATTQPAAGFSLSGTATQPAAGGFSLGGITTQTSAPGFSAAGSTVTHPSATSTAQPAGGLNLTRPTGAATAQPAGGFNLSSQPTVGLGGGLTRPVQPSAVQPTATSAPGIFGGGLKLGTAPASATTSSTQPANLGVAAGFSLGGATTSAAPSLGGVEKAKTATVGFSLPTSIAASSGTAAVPQKQMNYQQLEENINKWMQDLEKQEKEFLEQATHVNAWDRLLVENGEKITCLNSDMERVKVEQQKLDHELDFIKSQQRELEEMLNPLEKSVEEQPNISFQQHADLERENTYQLAENVDAQLKRMLQDLKEIIDHLNTSNASQDNTDPIFQITQILNSHMDSLQWIDQNSAVLKRHVEDISKQMESQRKQEEKNFRLVYQ</sequence>
<evidence type="ECO:0000256" key="8">
    <source>
        <dbReference type="ARBA" id="ARBA00023242"/>
    </source>
</evidence>
<evidence type="ECO:0000313" key="13">
    <source>
        <dbReference type="Proteomes" id="UP000683360"/>
    </source>
</evidence>
<keyword evidence="4" id="KW-0509">mRNA transport</keyword>
<dbReference type="Pfam" id="PF05064">
    <property type="entry name" value="Nsp1_C"/>
    <property type="match status" value="1"/>
</dbReference>
<name>A0A8S3ULW5_MYTED</name>
<feature type="region of interest" description="Disordered" evidence="10">
    <location>
        <begin position="157"/>
        <end position="206"/>
    </location>
</feature>
<dbReference type="PANTHER" id="PTHR12084">
    <property type="entry name" value="NUCLEAR PORE GLYCOPROTEIN P62-RELATED"/>
    <property type="match status" value="1"/>
</dbReference>
<evidence type="ECO:0000256" key="2">
    <source>
        <dbReference type="ARBA" id="ARBA00005911"/>
    </source>
</evidence>
<dbReference type="InterPro" id="IPR007758">
    <property type="entry name" value="Nucleoporin_NSP1_C"/>
</dbReference>
<dbReference type="GO" id="GO:0005543">
    <property type="term" value="F:phospholipid binding"/>
    <property type="evidence" value="ECO:0007669"/>
    <property type="project" value="TreeGrafter"/>
</dbReference>
<dbReference type="EMBL" id="CAJPWZ010002699">
    <property type="protein sequence ID" value="CAG2243297.1"/>
    <property type="molecule type" value="Genomic_DNA"/>
</dbReference>
<feature type="compositionally biased region" description="Low complexity" evidence="10">
    <location>
        <begin position="336"/>
        <end position="347"/>
    </location>
</feature>
<feature type="coiled-coil region" evidence="9">
    <location>
        <begin position="452"/>
        <end position="479"/>
    </location>
</feature>
<reference evidence="12" key="1">
    <citation type="submission" date="2021-03" db="EMBL/GenBank/DDBJ databases">
        <authorList>
            <person name="Bekaert M."/>
        </authorList>
    </citation>
    <scope>NUCLEOTIDE SEQUENCE</scope>
</reference>
<dbReference type="GO" id="GO:0006606">
    <property type="term" value="P:protein import into nucleus"/>
    <property type="evidence" value="ECO:0007669"/>
    <property type="project" value="TreeGrafter"/>
</dbReference>
<dbReference type="AlphaFoldDB" id="A0A8S3ULW5"/>
<evidence type="ECO:0000313" key="12">
    <source>
        <dbReference type="EMBL" id="CAG2243297.1"/>
    </source>
</evidence>
<keyword evidence="5" id="KW-0653">Protein transport</keyword>
<evidence type="ECO:0000256" key="6">
    <source>
        <dbReference type="ARBA" id="ARBA00023010"/>
    </source>
</evidence>
<comment type="caution">
    <text evidence="12">The sequence shown here is derived from an EMBL/GenBank/DDBJ whole genome shotgun (WGS) entry which is preliminary data.</text>
</comment>
<dbReference type="GO" id="GO:0017056">
    <property type="term" value="F:structural constituent of nuclear pore"/>
    <property type="evidence" value="ECO:0007669"/>
    <property type="project" value="InterPro"/>
</dbReference>
<dbReference type="GO" id="GO:0051028">
    <property type="term" value="P:mRNA transport"/>
    <property type="evidence" value="ECO:0007669"/>
    <property type="project" value="UniProtKB-KW"/>
</dbReference>
<evidence type="ECO:0000256" key="4">
    <source>
        <dbReference type="ARBA" id="ARBA00022816"/>
    </source>
</evidence>
<keyword evidence="6" id="KW-0811">Translocation</keyword>
<dbReference type="OrthoDB" id="344345at2759"/>
<proteinExistence type="inferred from homology"/>
<feature type="compositionally biased region" description="Polar residues" evidence="10">
    <location>
        <begin position="309"/>
        <end position="326"/>
    </location>
</feature>
<gene>
    <name evidence="12" type="ORF">MEDL_55431</name>
</gene>
<dbReference type="PANTHER" id="PTHR12084:SF0">
    <property type="entry name" value="NUCLEAR PORE GLYCOPROTEIN P62"/>
    <property type="match status" value="1"/>
</dbReference>
<keyword evidence="9" id="KW-0175">Coiled coil</keyword>
<dbReference type="Gene3D" id="1.20.5.170">
    <property type="match status" value="1"/>
</dbReference>
<evidence type="ECO:0000256" key="1">
    <source>
        <dbReference type="ARBA" id="ARBA00004567"/>
    </source>
</evidence>
<feature type="region of interest" description="Disordered" evidence="10">
    <location>
        <begin position="309"/>
        <end position="350"/>
    </location>
</feature>
<comment type="subcellular location">
    <subcellularLocation>
        <location evidence="1">Nucleus</location>
        <location evidence="1">Nuclear pore complex</location>
    </subcellularLocation>
</comment>
<evidence type="ECO:0000256" key="9">
    <source>
        <dbReference type="SAM" id="Coils"/>
    </source>
</evidence>
<dbReference type="GO" id="GO:0044613">
    <property type="term" value="C:nuclear pore central transport channel"/>
    <property type="evidence" value="ECO:0007669"/>
    <property type="project" value="TreeGrafter"/>
</dbReference>
<keyword evidence="3" id="KW-0813">Transport</keyword>
<keyword evidence="7" id="KW-0906">Nuclear pore complex</keyword>
<comment type="similarity">
    <text evidence="2">Belongs to the nucleoporin NSP1/NUP62 family.</text>
</comment>
<evidence type="ECO:0000256" key="7">
    <source>
        <dbReference type="ARBA" id="ARBA00023132"/>
    </source>
</evidence>
<evidence type="ECO:0000256" key="3">
    <source>
        <dbReference type="ARBA" id="ARBA00022448"/>
    </source>
</evidence>
<accession>A0A8S3ULW5</accession>
<dbReference type="GO" id="GO:0006405">
    <property type="term" value="P:RNA export from nucleus"/>
    <property type="evidence" value="ECO:0007669"/>
    <property type="project" value="TreeGrafter"/>
</dbReference>
<keyword evidence="8" id="KW-0539">Nucleus</keyword>
<dbReference type="Proteomes" id="UP000683360">
    <property type="component" value="Unassembled WGS sequence"/>
</dbReference>
<evidence type="ECO:0000256" key="5">
    <source>
        <dbReference type="ARBA" id="ARBA00022927"/>
    </source>
</evidence>
<evidence type="ECO:0000256" key="10">
    <source>
        <dbReference type="SAM" id="MobiDB-lite"/>
    </source>
</evidence>
<dbReference type="InterPro" id="IPR026010">
    <property type="entry name" value="NSP1/NUP62"/>
</dbReference>
<dbReference type="FunFam" id="1.20.5.170:FF:000040">
    <property type="entry name" value="Nuclear pore glycoprotein p62"/>
    <property type="match status" value="1"/>
</dbReference>